<evidence type="ECO:0000256" key="2">
    <source>
        <dbReference type="ARBA" id="ARBA00022490"/>
    </source>
</evidence>
<evidence type="ECO:0000256" key="1">
    <source>
        <dbReference type="ARBA" id="ARBA00004496"/>
    </source>
</evidence>
<dbReference type="EMBL" id="JAHRIO010030012">
    <property type="protein sequence ID" value="MEQ2167127.1"/>
    <property type="molecule type" value="Genomic_DNA"/>
</dbReference>
<reference evidence="4 5" key="1">
    <citation type="submission" date="2021-06" db="EMBL/GenBank/DDBJ databases">
        <authorList>
            <person name="Palmer J.M."/>
        </authorList>
    </citation>
    <scope>NUCLEOTIDE SEQUENCE [LARGE SCALE GENOMIC DNA]</scope>
    <source>
        <strain evidence="4 5">GA_2019</strain>
        <tissue evidence="4">Muscle</tissue>
    </source>
</reference>
<comment type="subcellular location">
    <subcellularLocation>
        <location evidence="1">Cytoplasm</location>
    </subcellularLocation>
</comment>
<dbReference type="Gene3D" id="1.25.10.10">
    <property type="entry name" value="Leucine-rich Repeat Variant"/>
    <property type="match status" value="1"/>
</dbReference>
<sequence>LKKILQVAGTVAELSEGPSLTENTHMSCSVRPGLDAKLHAIQTVSVLLQGPSDVGNVTLEMSGMMDAVISLCGSEDVTHQQVAVEALIHAAGKAKRASFITANGVALLKDLYKKSENDRIRVRALVVSAAN</sequence>
<gene>
    <name evidence="4" type="ORF">GOODEAATRI_000917</name>
</gene>
<dbReference type="Proteomes" id="UP001476798">
    <property type="component" value="Unassembled WGS sequence"/>
</dbReference>
<protein>
    <recommendedName>
        <fullName evidence="3">UNC-45/Cro1/She4 central domain-containing protein</fullName>
    </recommendedName>
</protein>
<evidence type="ECO:0000259" key="3">
    <source>
        <dbReference type="Pfam" id="PF11701"/>
    </source>
</evidence>
<keyword evidence="5" id="KW-1185">Reference proteome</keyword>
<proteinExistence type="predicted"/>
<dbReference type="SUPFAM" id="SSF48371">
    <property type="entry name" value="ARM repeat"/>
    <property type="match status" value="1"/>
</dbReference>
<evidence type="ECO:0000313" key="4">
    <source>
        <dbReference type="EMBL" id="MEQ2167127.1"/>
    </source>
</evidence>
<dbReference type="PANTHER" id="PTHR45994">
    <property type="entry name" value="FI21225P1"/>
    <property type="match status" value="1"/>
</dbReference>
<keyword evidence="2" id="KW-0963">Cytoplasm</keyword>
<evidence type="ECO:0000313" key="5">
    <source>
        <dbReference type="Proteomes" id="UP001476798"/>
    </source>
</evidence>
<dbReference type="InterPro" id="IPR024660">
    <property type="entry name" value="UCS_central_dom"/>
</dbReference>
<dbReference type="Pfam" id="PF11701">
    <property type="entry name" value="UNC45-central"/>
    <property type="match status" value="1"/>
</dbReference>
<organism evidence="4 5">
    <name type="scientific">Goodea atripinnis</name>
    <dbReference type="NCBI Taxonomy" id="208336"/>
    <lineage>
        <taxon>Eukaryota</taxon>
        <taxon>Metazoa</taxon>
        <taxon>Chordata</taxon>
        <taxon>Craniata</taxon>
        <taxon>Vertebrata</taxon>
        <taxon>Euteleostomi</taxon>
        <taxon>Actinopterygii</taxon>
        <taxon>Neopterygii</taxon>
        <taxon>Teleostei</taxon>
        <taxon>Neoteleostei</taxon>
        <taxon>Acanthomorphata</taxon>
        <taxon>Ovalentaria</taxon>
        <taxon>Atherinomorphae</taxon>
        <taxon>Cyprinodontiformes</taxon>
        <taxon>Goodeidae</taxon>
        <taxon>Goodea</taxon>
    </lineage>
</organism>
<name>A0ABV0NA41_9TELE</name>
<feature type="domain" description="UNC-45/Cro1/She4 central" evidence="3">
    <location>
        <begin position="30"/>
        <end position="127"/>
    </location>
</feature>
<accession>A0ABV0NA41</accession>
<dbReference type="PANTHER" id="PTHR45994:SF3">
    <property type="entry name" value="PROTEIN UNC-45 HOMOLOG A"/>
    <property type="match status" value="1"/>
</dbReference>
<feature type="non-terminal residue" evidence="4">
    <location>
        <position position="1"/>
    </location>
</feature>
<dbReference type="InterPro" id="IPR016024">
    <property type="entry name" value="ARM-type_fold"/>
</dbReference>
<comment type="caution">
    <text evidence="4">The sequence shown here is derived from an EMBL/GenBank/DDBJ whole genome shotgun (WGS) entry which is preliminary data.</text>
</comment>
<dbReference type="InterPro" id="IPR011989">
    <property type="entry name" value="ARM-like"/>
</dbReference>